<dbReference type="PANTHER" id="PTHR30221">
    <property type="entry name" value="SMALL-CONDUCTANCE MECHANOSENSITIVE CHANNEL"/>
    <property type="match status" value="1"/>
</dbReference>
<dbReference type="EMBL" id="MQSV01000003">
    <property type="protein sequence ID" value="OKL47881.1"/>
    <property type="molecule type" value="Genomic_DNA"/>
</dbReference>
<dbReference type="InterPro" id="IPR006685">
    <property type="entry name" value="MscS_channel_2nd"/>
</dbReference>
<evidence type="ECO:0000256" key="4">
    <source>
        <dbReference type="ARBA" id="ARBA00022989"/>
    </source>
</evidence>
<keyword evidence="3 6" id="KW-0812">Transmembrane</keyword>
<protein>
    <submittedName>
        <fullName evidence="8">Small-conductance mechanosensitive ion channel</fullName>
    </submittedName>
</protein>
<dbReference type="Pfam" id="PF00924">
    <property type="entry name" value="MS_channel_2nd"/>
    <property type="match status" value="1"/>
</dbReference>
<dbReference type="InterPro" id="IPR011066">
    <property type="entry name" value="MscS_channel_C_sf"/>
</dbReference>
<feature type="transmembrane region" description="Helical" evidence="6">
    <location>
        <begin position="6"/>
        <end position="29"/>
    </location>
</feature>
<dbReference type="Proteomes" id="UP000186785">
    <property type="component" value="Unassembled WGS sequence"/>
</dbReference>
<dbReference type="InterPro" id="IPR023408">
    <property type="entry name" value="MscS_beta-dom_sf"/>
</dbReference>
<comment type="caution">
    <text evidence="8">The sequence shown here is derived from an EMBL/GenBank/DDBJ whole genome shotgun (WGS) entry which is preliminary data.</text>
</comment>
<keyword evidence="5 6" id="KW-0472">Membrane</keyword>
<evidence type="ECO:0000256" key="2">
    <source>
        <dbReference type="ARBA" id="ARBA00022475"/>
    </source>
</evidence>
<dbReference type="SUPFAM" id="SSF82689">
    <property type="entry name" value="Mechanosensitive channel protein MscS (YggB), C-terminal domain"/>
    <property type="match status" value="1"/>
</dbReference>
<evidence type="ECO:0000313" key="9">
    <source>
        <dbReference type="Proteomes" id="UP000186785"/>
    </source>
</evidence>
<feature type="domain" description="Mechanosensitive ion channel MscS" evidence="7">
    <location>
        <begin position="94"/>
        <end position="155"/>
    </location>
</feature>
<dbReference type="GO" id="GO:0008381">
    <property type="term" value="F:mechanosensitive monoatomic ion channel activity"/>
    <property type="evidence" value="ECO:0007669"/>
    <property type="project" value="InterPro"/>
</dbReference>
<dbReference type="AlphaFoldDB" id="A0A1Q5PLE6"/>
<evidence type="ECO:0000259" key="7">
    <source>
        <dbReference type="Pfam" id="PF00924"/>
    </source>
</evidence>
<gene>
    <name evidence="8" type="ORF">BSR29_05165</name>
</gene>
<evidence type="ECO:0000256" key="6">
    <source>
        <dbReference type="SAM" id="Phobius"/>
    </source>
</evidence>
<dbReference type="Gene3D" id="3.30.70.100">
    <property type="match status" value="1"/>
</dbReference>
<feature type="transmembrane region" description="Helical" evidence="6">
    <location>
        <begin position="77"/>
        <end position="105"/>
    </location>
</feature>
<evidence type="ECO:0000256" key="1">
    <source>
        <dbReference type="ARBA" id="ARBA00004651"/>
    </source>
</evidence>
<keyword evidence="2" id="KW-1003">Cell membrane</keyword>
<organism evidence="8 9">
    <name type="scientific">Boudabousia liubingyangii</name>
    <dbReference type="NCBI Taxonomy" id="1921764"/>
    <lineage>
        <taxon>Bacteria</taxon>
        <taxon>Bacillati</taxon>
        <taxon>Actinomycetota</taxon>
        <taxon>Actinomycetes</taxon>
        <taxon>Actinomycetales</taxon>
        <taxon>Actinomycetaceae</taxon>
        <taxon>Boudabousia</taxon>
    </lineage>
</organism>
<dbReference type="InterPro" id="IPR045275">
    <property type="entry name" value="MscS_archaea/bacteria_type"/>
</dbReference>
<dbReference type="InterPro" id="IPR010920">
    <property type="entry name" value="LSM_dom_sf"/>
</dbReference>
<reference evidence="8 9" key="1">
    <citation type="submission" date="2016-11" db="EMBL/GenBank/DDBJ databases">
        <title>Actinomyces gypaetusis sp. nov. isolated from the vulture Gypaetus barbatus in Qinghai Tibet Plateau China.</title>
        <authorList>
            <person name="Meng X."/>
        </authorList>
    </citation>
    <scope>NUCLEOTIDE SEQUENCE [LARGE SCALE GENOMIC DNA]</scope>
    <source>
        <strain evidence="8 9">VUL4_2</strain>
    </source>
</reference>
<evidence type="ECO:0000313" key="8">
    <source>
        <dbReference type="EMBL" id="OKL47881.1"/>
    </source>
</evidence>
<keyword evidence="9" id="KW-1185">Reference proteome</keyword>
<keyword evidence="4 6" id="KW-1133">Transmembrane helix</keyword>
<name>A0A1Q5PLE6_9ACTO</name>
<comment type="subcellular location">
    <subcellularLocation>
        <location evidence="1">Cell membrane</location>
        <topology evidence="1">Multi-pass membrane protein</topology>
    </subcellularLocation>
</comment>
<proteinExistence type="predicted"/>
<dbReference type="PANTHER" id="PTHR30221:SF20">
    <property type="entry name" value="SMALL-CONDUCTANCE MECHANOSENSITIVE CHANNEL"/>
    <property type="match status" value="1"/>
</dbReference>
<dbReference type="SUPFAM" id="SSF50182">
    <property type="entry name" value="Sm-like ribonucleoproteins"/>
    <property type="match status" value="1"/>
</dbReference>
<dbReference type="RefSeq" id="WP_073709241.1">
    <property type="nucleotide sequence ID" value="NZ_MQSV01000003.1"/>
</dbReference>
<dbReference type="GO" id="GO:0005886">
    <property type="term" value="C:plasma membrane"/>
    <property type="evidence" value="ECO:0007669"/>
    <property type="project" value="UniProtKB-SubCell"/>
</dbReference>
<sequence length="264" mass="28197">MSAITGAAALRGLTVLFVGVAFAYVFSVLMRQWMRWRGRGASSRRILSTVTFWVISALVFAAAITVVFPSINPVDILGGLGVISVAAGIAFQTVLGNMFAGIVILSRDSFRVGDQVKVGENAGTITEIHLSSTAIRTFDGQLVIVPNTIMHSSQVVVQTGFERVRTVVPVELSSLADFDRAQLIAEEVMADLDFVMNEPAPRAMFSSVGVESVTMDLLFWSGSKKLESREATDIIIRSVVKALQSAGIELATTGLEALRAGGSI</sequence>
<feature type="transmembrane region" description="Helical" evidence="6">
    <location>
        <begin position="50"/>
        <end position="71"/>
    </location>
</feature>
<evidence type="ECO:0000256" key="5">
    <source>
        <dbReference type="ARBA" id="ARBA00023136"/>
    </source>
</evidence>
<dbReference type="Gene3D" id="2.30.30.60">
    <property type="match status" value="1"/>
</dbReference>
<accession>A0A1Q5PLE6</accession>
<dbReference type="Gene3D" id="1.10.287.1260">
    <property type="match status" value="1"/>
</dbReference>
<dbReference type="STRING" id="1921764.BSR28_06515"/>
<evidence type="ECO:0000256" key="3">
    <source>
        <dbReference type="ARBA" id="ARBA00022692"/>
    </source>
</evidence>